<dbReference type="RefSeq" id="WP_036655111.1">
    <property type="nucleotide sequence ID" value="NZ_JQCR01000003.1"/>
</dbReference>
<evidence type="ECO:0000259" key="1">
    <source>
        <dbReference type="PROSITE" id="PS51186"/>
    </source>
</evidence>
<name>A0A098M304_9BACL</name>
<dbReference type="Proteomes" id="UP000029734">
    <property type="component" value="Unassembled WGS sequence"/>
</dbReference>
<dbReference type="InterPro" id="IPR051531">
    <property type="entry name" value="N-acetyltransferase"/>
</dbReference>
<proteinExistence type="predicted"/>
<dbReference type="InterPro" id="IPR016181">
    <property type="entry name" value="Acyl_CoA_acyltransferase"/>
</dbReference>
<protein>
    <submittedName>
        <fullName evidence="2">GCN5 family acetyltransferase</fullName>
    </submittedName>
</protein>
<accession>A0A098M304</accession>
<dbReference type="PANTHER" id="PTHR43792">
    <property type="entry name" value="GNAT FAMILY, PUTATIVE (AFU_ORTHOLOGUE AFUA_3G00765)-RELATED-RELATED"/>
    <property type="match status" value="1"/>
</dbReference>
<keyword evidence="2" id="KW-0808">Transferase</keyword>
<dbReference type="PANTHER" id="PTHR43792:SF1">
    <property type="entry name" value="N-ACETYLTRANSFERASE DOMAIN-CONTAINING PROTEIN"/>
    <property type="match status" value="1"/>
</dbReference>
<dbReference type="SUPFAM" id="SSF55729">
    <property type="entry name" value="Acyl-CoA N-acyltransferases (Nat)"/>
    <property type="match status" value="1"/>
</dbReference>
<reference evidence="2 3" key="1">
    <citation type="submission" date="2014-08" db="EMBL/GenBank/DDBJ databases">
        <authorList>
            <person name="den Bakker H.C."/>
        </authorList>
    </citation>
    <scope>NUCLEOTIDE SEQUENCE [LARGE SCALE GENOMIC DNA]</scope>
    <source>
        <strain evidence="2 3">DSM 18334</strain>
    </source>
</reference>
<dbReference type="OrthoDB" id="9785602at2"/>
<dbReference type="PROSITE" id="PS51186">
    <property type="entry name" value="GNAT"/>
    <property type="match status" value="1"/>
</dbReference>
<dbReference type="eggNOG" id="COG1670">
    <property type="taxonomic scope" value="Bacteria"/>
</dbReference>
<organism evidence="2 3">
    <name type="scientific">Paenibacillus wynnii</name>
    <dbReference type="NCBI Taxonomy" id="268407"/>
    <lineage>
        <taxon>Bacteria</taxon>
        <taxon>Bacillati</taxon>
        <taxon>Bacillota</taxon>
        <taxon>Bacilli</taxon>
        <taxon>Bacillales</taxon>
        <taxon>Paenibacillaceae</taxon>
        <taxon>Paenibacillus</taxon>
    </lineage>
</organism>
<dbReference type="Pfam" id="PF13302">
    <property type="entry name" value="Acetyltransf_3"/>
    <property type="match status" value="1"/>
</dbReference>
<dbReference type="STRING" id="268407.PWYN_19290"/>
<dbReference type="AlphaFoldDB" id="A0A098M304"/>
<dbReference type="GO" id="GO:0016747">
    <property type="term" value="F:acyltransferase activity, transferring groups other than amino-acyl groups"/>
    <property type="evidence" value="ECO:0007669"/>
    <property type="project" value="InterPro"/>
</dbReference>
<dbReference type="InterPro" id="IPR000182">
    <property type="entry name" value="GNAT_dom"/>
</dbReference>
<sequence length="173" mass="19993">MYFETERLIIREFVTEDIKSVHVYTSDPLVVEHMIWGPSSEEETRDFINLTMEMQKQEPRQGFEFAVVLKATNQLIGGCGIHVSGVGQGELGYCYNRLYWGQGFATEAARVLLEFGFQNLGLHRIYATCRPNNIGSAKVMQKIGMEYEGHFREHMWHKGKWNDSYQYSIIRAG</sequence>
<keyword evidence="3" id="KW-1185">Reference proteome</keyword>
<dbReference type="EMBL" id="JQCR01000003">
    <property type="protein sequence ID" value="KGE16834.1"/>
    <property type="molecule type" value="Genomic_DNA"/>
</dbReference>
<evidence type="ECO:0000313" key="2">
    <source>
        <dbReference type="EMBL" id="KGE16834.1"/>
    </source>
</evidence>
<comment type="caution">
    <text evidence="2">The sequence shown here is derived from an EMBL/GenBank/DDBJ whole genome shotgun (WGS) entry which is preliminary data.</text>
</comment>
<gene>
    <name evidence="2" type="ORF">PWYN_19290</name>
</gene>
<reference evidence="2 3" key="2">
    <citation type="submission" date="2014-10" db="EMBL/GenBank/DDBJ databases">
        <title>Comparative genomics of the Paenibacillus odorifer group.</title>
        <authorList>
            <person name="Tsai Y.-C."/>
            <person name="Martin N."/>
            <person name="Korlach J."/>
            <person name="Wiedmann M."/>
        </authorList>
    </citation>
    <scope>NUCLEOTIDE SEQUENCE [LARGE SCALE GENOMIC DNA]</scope>
    <source>
        <strain evidence="2 3">DSM 18334</strain>
    </source>
</reference>
<feature type="domain" description="N-acetyltransferase" evidence="1">
    <location>
        <begin position="8"/>
        <end position="170"/>
    </location>
</feature>
<evidence type="ECO:0000313" key="3">
    <source>
        <dbReference type="Proteomes" id="UP000029734"/>
    </source>
</evidence>
<dbReference type="Gene3D" id="3.40.630.30">
    <property type="match status" value="1"/>
</dbReference>